<dbReference type="EMBL" id="AAPV01000001">
    <property type="protein sequence ID" value="EAS85325.1"/>
    <property type="molecule type" value="Genomic_DNA"/>
</dbReference>
<dbReference type="GO" id="GO:0005886">
    <property type="term" value="C:plasma membrane"/>
    <property type="evidence" value="ECO:0007669"/>
    <property type="project" value="TreeGrafter"/>
</dbReference>
<dbReference type="Gene3D" id="2.40.10.350">
    <property type="entry name" value="Rod shape-determining protein MreC, domain 2"/>
    <property type="match status" value="1"/>
</dbReference>
<comment type="similarity">
    <text evidence="1 5">Belongs to the MreC family.</text>
</comment>
<name>Q1V0A3_PELU1</name>
<proteinExistence type="inferred from homology"/>
<evidence type="ECO:0000256" key="4">
    <source>
        <dbReference type="ARBA" id="ARBA00032089"/>
    </source>
</evidence>
<comment type="function">
    <text evidence="5">Involved in formation and maintenance of cell shape.</text>
</comment>
<dbReference type="InterPro" id="IPR055342">
    <property type="entry name" value="MreC_beta-barrel_core"/>
</dbReference>
<keyword evidence="6" id="KW-1133">Transmembrane helix</keyword>
<evidence type="ECO:0000256" key="2">
    <source>
        <dbReference type="ARBA" id="ARBA00013855"/>
    </source>
</evidence>
<dbReference type="Gene3D" id="2.40.10.340">
    <property type="entry name" value="Rod shape-determining protein MreC, domain 1"/>
    <property type="match status" value="1"/>
</dbReference>
<feature type="domain" description="Rod shape-determining protein MreC beta-barrel core" evidence="7">
    <location>
        <begin position="135"/>
        <end position="275"/>
    </location>
</feature>
<dbReference type="InterPro" id="IPR042175">
    <property type="entry name" value="Cell/Rod_MreC_2"/>
</dbReference>
<sequence>MEPSRDDFVIALRSAFLKKGTQQRFSLLSLIFFSIVFLILGSFNFKIINYVKAGIKEVVYRSSFIVSVPENLLKDSYLTIQNHKKLYKENEKIKSELEILKAKDLLNEFIILENQRLKNIVDDHLVKSDTIIAKVLSDKSSPYLRSIIINKGSKHKVNLGMVVIDGAYLVGKIVEVNYSSSRVLLLSDLNSKIPVIVEPNTVISILSGTGKDYGVIQYSKKYEDIKNESVIYTSGAGSLFKAGIPIGRMNINNLSDEKKVDFFSDFSQLKFVKVVSFKKSENK</sequence>
<protein>
    <recommendedName>
        <fullName evidence="2 5">Cell shape-determining protein MreC</fullName>
    </recommendedName>
    <alternativeName>
        <fullName evidence="4 5">Cell shape protein MreC</fullName>
    </alternativeName>
</protein>
<dbReference type="HOGENOM" id="CLU_042663_7_1_5"/>
<dbReference type="GO" id="GO:0008360">
    <property type="term" value="P:regulation of cell shape"/>
    <property type="evidence" value="ECO:0007669"/>
    <property type="project" value="UniProtKB-KW"/>
</dbReference>
<dbReference type="InterPro" id="IPR007221">
    <property type="entry name" value="MreC"/>
</dbReference>
<gene>
    <name evidence="8" type="ORF">PU1002_06371</name>
</gene>
<evidence type="ECO:0000313" key="8">
    <source>
        <dbReference type="EMBL" id="EAS85325.1"/>
    </source>
</evidence>
<dbReference type="AlphaFoldDB" id="Q1V0A3"/>
<evidence type="ECO:0000256" key="5">
    <source>
        <dbReference type="PIRNR" id="PIRNR038471"/>
    </source>
</evidence>
<evidence type="ECO:0000259" key="7">
    <source>
        <dbReference type="Pfam" id="PF04085"/>
    </source>
</evidence>
<evidence type="ECO:0000256" key="1">
    <source>
        <dbReference type="ARBA" id="ARBA00009369"/>
    </source>
</evidence>
<accession>Q1V0A3</accession>
<keyword evidence="3 5" id="KW-0133">Cell shape</keyword>
<evidence type="ECO:0000256" key="6">
    <source>
        <dbReference type="SAM" id="Phobius"/>
    </source>
</evidence>
<reference evidence="8 9" key="1">
    <citation type="submission" date="2006-04" db="EMBL/GenBank/DDBJ databases">
        <authorList>
            <person name="Giovannoni S.J."/>
            <person name="Cho J.-C."/>
            <person name="Ferriera S."/>
            <person name="Johnson J."/>
            <person name="Kravitz S."/>
            <person name="Halpern A."/>
            <person name="Remington K."/>
            <person name="Beeson K."/>
            <person name="Tran B."/>
            <person name="Rogers Y.-H."/>
            <person name="Friedman R."/>
            <person name="Venter J.C."/>
        </authorList>
    </citation>
    <scope>NUCLEOTIDE SEQUENCE [LARGE SCALE GENOMIC DNA]</scope>
    <source>
        <strain evidence="8 9">HTCC1002</strain>
    </source>
</reference>
<organism evidence="8 9">
    <name type="scientific">Pelagibacter ubique (strain HTCC1002)</name>
    <dbReference type="NCBI Taxonomy" id="314261"/>
    <lineage>
        <taxon>Bacteria</taxon>
        <taxon>Pseudomonadati</taxon>
        <taxon>Pseudomonadota</taxon>
        <taxon>Alphaproteobacteria</taxon>
        <taxon>Candidatus Pelagibacterales</taxon>
        <taxon>Candidatus Pelagibacteraceae</taxon>
        <taxon>Candidatus Pelagibacter</taxon>
    </lineage>
</organism>
<comment type="caution">
    <text evidence="8">The sequence shown here is derived from an EMBL/GenBank/DDBJ whole genome shotgun (WGS) entry which is preliminary data.</text>
</comment>
<dbReference type="Pfam" id="PF04085">
    <property type="entry name" value="MreC"/>
    <property type="match status" value="1"/>
</dbReference>
<keyword evidence="6" id="KW-0472">Membrane</keyword>
<keyword evidence="6" id="KW-0812">Transmembrane</keyword>
<feature type="transmembrane region" description="Helical" evidence="6">
    <location>
        <begin position="25"/>
        <end position="45"/>
    </location>
</feature>
<evidence type="ECO:0000313" key="9">
    <source>
        <dbReference type="Proteomes" id="UP000005306"/>
    </source>
</evidence>
<dbReference type="NCBIfam" id="TIGR00219">
    <property type="entry name" value="mreC"/>
    <property type="match status" value="1"/>
</dbReference>
<dbReference type="PIRSF" id="PIRSF038471">
    <property type="entry name" value="MreC"/>
    <property type="match status" value="1"/>
</dbReference>
<dbReference type="PANTHER" id="PTHR34138">
    <property type="entry name" value="CELL SHAPE-DETERMINING PROTEIN MREC"/>
    <property type="match status" value="1"/>
</dbReference>
<dbReference type="InterPro" id="IPR042177">
    <property type="entry name" value="Cell/Rod_1"/>
</dbReference>
<dbReference type="PANTHER" id="PTHR34138:SF1">
    <property type="entry name" value="CELL SHAPE-DETERMINING PROTEIN MREC"/>
    <property type="match status" value="1"/>
</dbReference>
<dbReference type="RefSeq" id="WP_006997912.1">
    <property type="nucleotide sequence ID" value="NZ_CH724130.1"/>
</dbReference>
<dbReference type="Proteomes" id="UP000005306">
    <property type="component" value="Unassembled WGS sequence"/>
</dbReference>
<evidence type="ECO:0000256" key="3">
    <source>
        <dbReference type="ARBA" id="ARBA00022960"/>
    </source>
</evidence>